<proteinExistence type="predicted"/>
<sequence length="121" mass="12933">MLPRIGGRAPPPTASSLSLSLLPSFPKVARGKSPFPLSFLPFSPRRRHPPCRRFGCDRRAPARSLTALGRFPNRHCPPIKPRRPPFLSLSHSPSLHRAIAVPSVSLSTTAVVACAGGAGAR</sequence>
<name>Q5QNK4_ORYSJ</name>
<evidence type="ECO:0000313" key="1">
    <source>
        <dbReference type="EMBL" id="BAD73011.1"/>
    </source>
</evidence>
<organism evidence="1">
    <name type="scientific">Oryza sativa subsp. japonica</name>
    <name type="common">Rice</name>
    <dbReference type="NCBI Taxonomy" id="39947"/>
    <lineage>
        <taxon>Eukaryota</taxon>
        <taxon>Viridiplantae</taxon>
        <taxon>Streptophyta</taxon>
        <taxon>Embryophyta</taxon>
        <taxon>Tracheophyta</taxon>
        <taxon>Spermatophyta</taxon>
        <taxon>Magnoliopsida</taxon>
        <taxon>Liliopsida</taxon>
        <taxon>Poales</taxon>
        <taxon>Poaceae</taxon>
        <taxon>BOP clade</taxon>
        <taxon>Oryzoideae</taxon>
        <taxon>Oryzeae</taxon>
        <taxon>Oryzinae</taxon>
        <taxon>Oryza</taxon>
        <taxon>Oryza sativa</taxon>
    </lineage>
</organism>
<reference evidence="1" key="1">
    <citation type="journal article" date="2002" name="Nature">
        <title>The genome sequence and structure of rice chromosome 1.</title>
        <authorList>
            <person name="Sasaki T."/>
            <person name="Matsumoto T."/>
            <person name="Yamamoto K."/>
            <person name="Sakata K."/>
            <person name="Baba T."/>
            <person name="Katayose Y."/>
            <person name="Wu J."/>
            <person name="Niimura Y."/>
            <person name="Cheng Z."/>
            <person name="Nagamura Y."/>
            <person name="Antonio B.A."/>
            <person name="Kanamori H."/>
            <person name="Hosokawa S."/>
            <person name="Masukawa M."/>
            <person name="Arikawa K."/>
            <person name="Chiden Y."/>
            <person name="Hayashi M."/>
            <person name="Okamoto M."/>
            <person name="Ando T."/>
            <person name="Aoki H."/>
            <person name="Arita K."/>
            <person name="Hamada M."/>
            <person name="Harada C."/>
            <person name="Hijishita S."/>
            <person name="Honda M."/>
            <person name="Ichikawa Y."/>
            <person name="Idonuma A."/>
            <person name="Iijima M."/>
            <person name="Ikeda M."/>
            <person name="Ikeno M."/>
            <person name="Itoh S."/>
            <person name="Itoh T."/>
            <person name="Itoh Y."/>
            <person name="Itoh Y."/>
            <person name="Iwabuchi A."/>
            <person name="Kamiya K."/>
            <person name="Karasawa W."/>
            <person name="Katagiri S."/>
            <person name="Kikuta A."/>
            <person name="Kobayashi N."/>
            <person name="Kono I."/>
            <person name="Machita K."/>
            <person name="Maehara T."/>
            <person name="Mizuno H."/>
            <person name="Mizubayashi T."/>
            <person name="Mukai Y."/>
            <person name="Nagasaki H."/>
            <person name="Nakashima M."/>
            <person name="Nakama Y."/>
            <person name="Nakamichi Y."/>
            <person name="Nakamura M."/>
            <person name="Namiki N."/>
            <person name="Negishi M."/>
            <person name="Ohta I."/>
            <person name="Ono N."/>
            <person name="Saji S."/>
            <person name="Sakai K."/>
            <person name="Shibata M."/>
            <person name="Shimokawa T."/>
            <person name="Shomura A."/>
            <person name="Song J."/>
            <person name="Takazaki Y."/>
            <person name="Terasawa K."/>
            <person name="Tsuji K."/>
            <person name="Waki K."/>
            <person name="Yamagata H."/>
            <person name="Yamane H."/>
            <person name="Yoshiki S."/>
            <person name="Yoshihara R."/>
            <person name="Yukawa K."/>
            <person name="Zhong H."/>
            <person name="Iwama H."/>
            <person name="Endo T."/>
            <person name="Ito H."/>
            <person name="Hahn J.H."/>
            <person name="Kim H.I."/>
            <person name="Eun M.Y."/>
            <person name="Yano M."/>
            <person name="Jiang J."/>
            <person name="Gojobori T."/>
        </authorList>
    </citation>
    <scope>NUCLEOTIDE SEQUENCE [LARGE SCALE GENOMIC DNA]</scope>
</reference>
<gene>
    <name evidence="1" type="primary">P0515G01.32</name>
</gene>
<dbReference type="Proteomes" id="UP000817658">
    <property type="component" value="Chromosome 1"/>
</dbReference>
<dbReference type="EMBL" id="AP001633">
    <property type="protein sequence ID" value="BAD73011.1"/>
    <property type="molecule type" value="Genomic_DNA"/>
</dbReference>
<dbReference type="AlphaFoldDB" id="Q5QNK4"/>
<accession>Q5QNK4</accession>
<protein>
    <submittedName>
        <fullName evidence="1">Uncharacterized protein</fullName>
    </submittedName>
</protein>